<comment type="caution">
    <text evidence="2">The sequence shown here is derived from an EMBL/GenBank/DDBJ whole genome shotgun (WGS) entry which is preliminary data.</text>
</comment>
<feature type="region of interest" description="Disordered" evidence="1">
    <location>
        <begin position="114"/>
        <end position="148"/>
    </location>
</feature>
<dbReference type="EMBL" id="LPXN01000001">
    <property type="protein sequence ID" value="KZD12846.1"/>
    <property type="molecule type" value="Genomic_DNA"/>
</dbReference>
<evidence type="ECO:0000313" key="3">
    <source>
        <dbReference type="Proteomes" id="UP000076400"/>
    </source>
</evidence>
<protein>
    <submittedName>
        <fullName evidence="2">Uncharacterized protein</fullName>
    </submittedName>
</protein>
<dbReference type="Proteomes" id="UP000076400">
    <property type="component" value="Unassembled WGS sequence"/>
</dbReference>
<organism evidence="2 3">
    <name type="scientific">Oceanibaculum pacificum</name>
    <dbReference type="NCBI Taxonomy" id="580166"/>
    <lineage>
        <taxon>Bacteria</taxon>
        <taxon>Pseudomonadati</taxon>
        <taxon>Pseudomonadota</taxon>
        <taxon>Alphaproteobacteria</taxon>
        <taxon>Rhodospirillales</taxon>
        <taxon>Oceanibaculaceae</taxon>
        <taxon>Oceanibaculum</taxon>
    </lineage>
</organism>
<proteinExistence type="predicted"/>
<evidence type="ECO:0000256" key="1">
    <source>
        <dbReference type="SAM" id="MobiDB-lite"/>
    </source>
</evidence>
<dbReference type="STRING" id="580166.AUP43_00455"/>
<feature type="region of interest" description="Disordered" evidence="1">
    <location>
        <begin position="191"/>
        <end position="226"/>
    </location>
</feature>
<name>A0A154WH80_9PROT</name>
<dbReference type="AlphaFoldDB" id="A0A154WH80"/>
<sequence length="245" mass="25151">MSTQEKSGLSFFDFLDLINPLQHIPGVSAIYRDITGDTIRPEIAVMGAGLIGGPIGLLAGATKAVIEQINGESLGESVMALMGPGQQAAEPTTIMAQSTADPVDAAAQAMTGGAPIAAASSKPNAPPPPGAVAHSPELDPSLPLTLNQGQGDRLSAFIAASQRKQNGLDSTDLPAPARDTAKPVAGFKISPALNEIDRPRADNPVKPAAATTQSNPTAVPSLMSDALSKYEQMMRARLGAPRQDS</sequence>
<gene>
    <name evidence="2" type="ORF">AUP43_00455</name>
</gene>
<keyword evidence="3" id="KW-1185">Reference proteome</keyword>
<accession>A0A154WH80</accession>
<reference evidence="2 3" key="1">
    <citation type="submission" date="2015-12" db="EMBL/GenBank/DDBJ databases">
        <title>Genome sequence of Oceanibaculum pacificum MCCC 1A02656.</title>
        <authorList>
            <person name="Lu L."/>
            <person name="Lai Q."/>
            <person name="Shao Z."/>
            <person name="Qian P."/>
        </authorList>
    </citation>
    <scope>NUCLEOTIDE SEQUENCE [LARGE SCALE GENOMIC DNA]</scope>
    <source>
        <strain evidence="2 3">MCCC 1A02656</strain>
    </source>
</reference>
<feature type="compositionally biased region" description="Low complexity" evidence="1">
    <location>
        <begin position="114"/>
        <end position="123"/>
    </location>
</feature>
<evidence type="ECO:0000313" key="2">
    <source>
        <dbReference type="EMBL" id="KZD12846.1"/>
    </source>
</evidence>